<dbReference type="Proteomes" id="UP000050417">
    <property type="component" value="Unassembled WGS sequence"/>
</dbReference>
<evidence type="ECO:0000313" key="2">
    <source>
        <dbReference type="EMBL" id="KPL74826.1"/>
    </source>
</evidence>
<dbReference type="SUPFAM" id="SSF53474">
    <property type="entry name" value="alpha/beta-Hydrolases"/>
    <property type="match status" value="1"/>
</dbReference>
<dbReference type="AlphaFoldDB" id="A0A0N8GMB4"/>
<gene>
    <name evidence="2" type="ORF">ADN00_13380</name>
</gene>
<keyword evidence="3" id="KW-1185">Reference proteome</keyword>
<evidence type="ECO:0000259" key="1">
    <source>
        <dbReference type="Pfam" id="PF00561"/>
    </source>
</evidence>
<dbReference type="InterPro" id="IPR000639">
    <property type="entry name" value="Epox_hydrolase-like"/>
</dbReference>
<dbReference type="InterPro" id="IPR000073">
    <property type="entry name" value="AB_hydrolase_1"/>
</dbReference>
<comment type="caution">
    <text evidence="2">The sequence shown here is derived from an EMBL/GenBank/DDBJ whole genome shotgun (WGS) entry which is preliminary data.</text>
</comment>
<accession>A0A0N8GMB4</accession>
<proteinExistence type="predicted"/>
<dbReference type="GO" id="GO:0003824">
    <property type="term" value="F:catalytic activity"/>
    <property type="evidence" value="ECO:0007669"/>
    <property type="project" value="InterPro"/>
</dbReference>
<dbReference type="PRINTS" id="PR00111">
    <property type="entry name" value="ABHYDROLASE"/>
</dbReference>
<feature type="domain" description="AB hydrolase-1" evidence="1">
    <location>
        <begin position="23"/>
        <end position="145"/>
    </location>
</feature>
<dbReference type="Pfam" id="PF00561">
    <property type="entry name" value="Abhydrolase_1"/>
    <property type="match status" value="1"/>
</dbReference>
<dbReference type="Gene3D" id="3.40.50.1820">
    <property type="entry name" value="alpha/beta hydrolase"/>
    <property type="match status" value="1"/>
</dbReference>
<dbReference type="InterPro" id="IPR029058">
    <property type="entry name" value="AB_hydrolase_fold"/>
</dbReference>
<dbReference type="PANTHER" id="PTHR43798:SF33">
    <property type="entry name" value="HYDROLASE, PUTATIVE (AFU_ORTHOLOGUE AFUA_2G14860)-RELATED"/>
    <property type="match status" value="1"/>
</dbReference>
<sequence length="279" mass="31502">MNPEQTACLAGEAYARVSDGDGKPVILIHGLPSSLDEWNDFFDDLSGAGYKPMAMDLLGHGRSHRPVSARCYTVENFNAFFCHWMDSQKLAGPVTLVGHSFGGHLALRYAAEHPDRVERLVLINPFLSFDQMTLVNRLVFRFPLFAAALYSRVPAFLIRCFVWLGSLENGRFLHSSLTKADFESMLLDYHRCSPQVVYLPLSVWDEAIPYPQIQMPVLLLWGVKDMTLKVSWFERASRKMPNCQTARVAGGHYPHRSNYGEVKPVIFDFLQRSASSVEG</sequence>
<dbReference type="InterPro" id="IPR050266">
    <property type="entry name" value="AB_hydrolase_sf"/>
</dbReference>
<dbReference type="RefSeq" id="WP_075063524.1">
    <property type="nucleotide sequence ID" value="NZ_LGCL01000031.1"/>
</dbReference>
<dbReference type="EMBL" id="LGCL01000031">
    <property type="protein sequence ID" value="KPL74826.1"/>
    <property type="molecule type" value="Genomic_DNA"/>
</dbReference>
<organism evidence="2 3">
    <name type="scientific">Ornatilinea apprima</name>
    <dbReference type="NCBI Taxonomy" id="1134406"/>
    <lineage>
        <taxon>Bacteria</taxon>
        <taxon>Bacillati</taxon>
        <taxon>Chloroflexota</taxon>
        <taxon>Anaerolineae</taxon>
        <taxon>Anaerolineales</taxon>
        <taxon>Anaerolineaceae</taxon>
        <taxon>Ornatilinea</taxon>
    </lineage>
</organism>
<dbReference type="GO" id="GO:0016020">
    <property type="term" value="C:membrane"/>
    <property type="evidence" value="ECO:0007669"/>
    <property type="project" value="TreeGrafter"/>
</dbReference>
<dbReference type="OrthoDB" id="3249793at2"/>
<protein>
    <recommendedName>
        <fullName evidence="1">AB hydrolase-1 domain-containing protein</fullName>
    </recommendedName>
</protein>
<dbReference type="PRINTS" id="PR00412">
    <property type="entry name" value="EPOXHYDRLASE"/>
</dbReference>
<reference evidence="2 3" key="1">
    <citation type="submission" date="2015-07" db="EMBL/GenBank/DDBJ databases">
        <title>Genome sequence of Ornatilinea apprima DSM 23815.</title>
        <authorList>
            <person name="Hemp J."/>
            <person name="Ward L.M."/>
            <person name="Pace L.A."/>
            <person name="Fischer W.W."/>
        </authorList>
    </citation>
    <scope>NUCLEOTIDE SEQUENCE [LARGE SCALE GENOMIC DNA]</scope>
    <source>
        <strain evidence="2 3">P3M-1</strain>
    </source>
</reference>
<evidence type="ECO:0000313" key="3">
    <source>
        <dbReference type="Proteomes" id="UP000050417"/>
    </source>
</evidence>
<dbReference type="PANTHER" id="PTHR43798">
    <property type="entry name" value="MONOACYLGLYCEROL LIPASE"/>
    <property type="match status" value="1"/>
</dbReference>
<dbReference type="STRING" id="1134406.ADN00_13380"/>
<name>A0A0N8GMB4_9CHLR</name>